<feature type="transmembrane region" description="Helical" evidence="1">
    <location>
        <begin position="98"/>
        <end position="121"/>
    </location>
</feature>
<dbReference type="PIRSF" id="PIRSF024534">
    <property type="entry name" value="ThiW"/>
    <property type="match status" value="1"/>
</dbReference>
<keyword evidence="3" id="KW-1185">Reference proteome</keyword>
<protein>
    <submittedName>
        <fullName evidence="2">Thiamine-precursor transport protein ThiW</fullName>
    </submittedName>
</protein>
<reference evidence="2 3" key="1">
    <citation type="journal article" date="2012" name="PLoS ONE">
        <title>The purine-utilizing bacterium Clostridium acidurici 9a: a genome-guided metabolic reconsideration.</title>
        <authorList>
            <person name="Hartwich K."/>
            <person name="Poehlein A."/>
            <person name="Daniel R."/>
        </authorList>
    </citation>
    <scope>NUCLEOTIDE SEQUENCE [LARGE SCALE GENOMIC DNA]</scope>
    <source>
        <strain evidence="3">ATCC 7906 / DSM 604 / BCRC 14475 / CIP 104303 / KCTC 5404 / NCIMB 10678 / 9a</strain>
    </source>
</reference>
<evidence type="ECO:0000313" key="2">
    <source>
        <dbReference type="EMBL" id="AFS78778.1"/>
    </source>
</evidence>
<proteinExistence type="predicted"/>
<sequence length="164" mass="17355">MKTRKLVLSSLLIAIGALSSNLIYIPIGPSKCFPVQHIINVVCGVTLGPFYAVINAFITSLIRVSWGTGSLLAFPGSMVGAFLSGLAFKYTRSLGGALIGEVLGTGVLGALIAYPISTFILGQNVSVFFFITPFMMSTVVGSIIAYVVLKVLLSKNKFLNFKGV</sequence>
<feature type="transmembrane region" description="Helical" evidence="1">
    <location>
        <begin position="37"/>
        <end position="58"/>
    </location>
</feature>
<feature type="transmembrane region" description="Helical" evidence="1">
    <location>
        <begin position="64"/>
        <end position="86"/>
    </location>
</feature>
<dbReference type="EMBL" id="CP003326">
    <property type="protein sequence ID" value="AFS78778.1"/>
    <property type="molecule type" value="Genomic_DNA"/>
</dbReference>
<keyword evidence="1" id="KW-0812">Transmembrane</keyword>
<dbReference type="HOGENOM" id="CLU_100509_0_1_9"/>
<dbReference type="Gene3D" id="1.10.1760.20">
    <property type="match status" value="1"/>
</dbReference>
<dbReference type="Proteomes" id="UP000006094">
    <property type="component" value="Chromosome"/>
</dbReference>
<dbReference type="KEGG" id="cad:Curi_c17710"/>
<gene>
    <name evidence="2" type="primary">thiW</name>
    <name evidence="2" type="ordered locus">Curi_c17710</name>
</gene>
<dbReference type="STRING" id="1128398.Curi_c17710"/>
<keyword evidence="1" id="KW-1133">Transmembrane helix</keyword>
<dbReference type="AlphaFoldDB" id="K0AYC1"/>
<dbReference type="eggNOG" id="COG4732">
    <property type="taxonomic scope" value="Bacteria"/>
</dbReference>
<dbReference type="RefSeq" id="WP_014967914.1">
    <property type="nucleotide sequence ID" value="NC_018664.1"/>
</dbReference>
<accession>K0AYC1</accession>
<organism evidence="2 3">
    <name type="scientific">Gottschalkia acidurici (strain ATCC 7906 / DSM 604 / BCRC 14475 / CIP 104303 / KCTC 5404 / NCIMB 10678 / 9a)</name>
    <name type="common">Clostridium acidurici</name>
    <dbReference type="NCBI Taxonomy" id="1128398"/>
    <lineage>
        <taxon>Bacteria</taxon>
        <taxon>Bacillati</taxon>
        <taxon>Bacillota</taxon>
        <taxon>Tissierellia</taxon>
        <taxon>Tissierellales</taxon>
        <taxon>Gottschalkiaceae</taxon>
        <taxon>Gottschalkia</taxon>
    </lineage>
</organism>
<dbReference type="PATRIC" id="fig|1128398.3.peg.1818"/>
<feature type="transmembrane region" description="Helical" evidence="1">
    <location>
        <begin position="6"/>
        <end position="25"/>
    </location>
</feature>
<dbReference type="OrthoDB" id="5516776at2"/>
<name>K0AYC1_GOTA9</name>
<dbReference type="InterPro" id="IPR012652">
    <property type="entry name" value="ThiW"/>
</dbReference>
<dbReference type="Pfam" id="PF09512">
    <property type="entry name" value="ThiW"/>
    <property type="match status" value="1"/>
</dbReference>
<dbReference type="NCBIfam" id="TIGR02359">
    <property type="entry name" value="thiW"/>
    <property type="match status" value="1"/>
</dbReference>
<feature type="transmembrane region" description="Helical" evidence="1">
    <location>
        <begin position="127"/>
        <end position="149"/>
    </location>
</feature>
<evidence type="ECO:0000256" key="1">
    <source>
        <dbReference type="SAM" id="Phobius"/>
    </source>
</evidence>
<keyword evidence="1" id="KW-0472">Membrane</keyword>
<evidence type="ECO:0000313" key="3">
    <source>
        <dbReference type="Proteomes" id="UP000006094"/>
    </source>
</evidence>